<sequence>MLLLGAATFSAKAALFVNSNAGCRVTLVFYAHDAANTTTCSYYSTRLEVYPGNSFAYNNVTNMNSPGLGWYRWGFGAQTLVAANSGWDGVMIYSDYAPTTTIGAPGSCGASTSFSSTGTPCDISATWTALGGGNVLLEIN</sequence>
<comment type="caution">
    <text evidence="1">The sequence shown here is derived from an EMBL/GenBank/DDBJ whole genome shotgun (WGS) entry which is preliminary data.</text>
</comment>
<organism evidence="1 2">
    <name type="scientific">Taibaiella chishuiensis</name>
    <dbReference type="NCBI Taxonomy" id="1434707"/>
    <lineage>
        <taxon>Bacteria</taxon>
        <taxon>Pseudomonadati</taxon>
        <taxon>Bacteroidota</taxon>
        <taxon>Chitinophagia</taxon>
        <taxon>Chitinophagales</taxon>
        <taxon>Chitinophagaceae</taxon>
        <taxon>Taibaiella</taxon>
    </lineage>
</organism>
<dbReference type="AlphaFoldDB" id="A0A2P8D617"/>
<evidence type="ECO:0000313" key="2">
    <source>
        <dbReference type="Proteomes" id="UP000240572"/>
    </source>
</evidence>
<reference evidence="1 2" key="1">
    <citation type="submission" date="2018-03" db="EMBL/GenBank/DDBJ databases">
        <title>Genomic Encyclopedia of Type Strains, Phase III (KMG-III): the genomes of soil and plant-associated and newly described type strains.</title>
        <authorList>
            <person name="Whitman W."/>
        </authorList>
    </citation>
    <scope>NUCLEOTIDE SEQUENCE [LARGE SCALE GENOMIC DNA]</scope>
    <source>
        <strain evidence="1 2">CGMCC 1.12700</strain>
    </source>
</reference>
<keyword evidence="2" id="KW-1185">Reference proteome</keyword>
<proteinExistence type="predicted"/>
<dbReference type="Proteomes" id="UP000240572">
    <property type="component" value="Unassembled WGS sequence"/>
</dbReference>
<name>A0A2P8D617_9BACT</name>
<protein>
    <submittedName>
        <fullName evidence="1">Uncharacterized protein</fullName>
    </submittedName>
</protein>
<accession>A0A2P8D617</accession>
<evidence type="ECO:0000313" key="1">
    <source>
        <dbReference type="EMBL" id="PSK92663.1"/>
    </source>
</evidence>
<dbReference type="EMBL" id="PYGD01000003">
    <property type="protein sequence ID" value="PSK92663.1"/>
    <property type="molecule type" value="Genomic_DNA"/>
</dbReference>
<gene>
    <name evidence="1" type="ORF">B0I18_103240</name>
</gene>